<proteinExistence type="predicted"/>
<comment type="caution">
    <text evidence="1">The sequence shown here is derived from an EMBL/GenBank/DDBJ whole genome shotgun (WGS) entry which is preliminary data.</text>
</comment>
<gene>
    <name evidence="1" type="ORF">C5O19_11290</name>
</gene>
<evidence type="ECO:0000313" key="2">
    <source>
        <dbReference type="Proteomes" id="UP000239590"/>
    </source>
</evidence>
<keyword evidence="2" id="KW-1185">Reference proteome</keyword>
<protein>
    <submittedName>
        <fullName evidence="1">Uncharacterized protein</fullName>
    </submittedName>
</protein>
<reference evidence="2" key="1">
    <citation type="submission" date="2018-02" db="EMBL/GenBank/DDBJ databases">
        <title>Genome sequencing of Solimonas sp. HR-BB.</title>
        <authorList>
            <person name="Lee Y."/>
            <person name="Jeon C.O."/>
        </authorList>
    </citation>
    <scope>NUCLEOTIDE SEQUENCE [LARGE SCALE GENOMIC DNA]</scope>
    <source>
        <strain evidence="2">HR-U</strain>
    </source>
</reference>
<dbReference type="EMBL" id="PTRA01000001">
    <property type="protein sequence ID" value="PQA60171.1"/>
    <property type="molecule type" value="Genomic_DNA"/>
</dbReference>
<dbReference type="Proteomes" id="UP000239590">
    <property type="component" value="Unassembled WGS sequence"/>
</dbReference>
<dbReference type="AlphaFoldDB" id="A0A2S7IR23"/>
<accession>A0A2S7IR23</accession>
<organism evidence="1 2">
    <name type="scientific">Siphonobacter curvatus</name>
    <dbReference type="NCBI Taxonomy" id="2094562"/>
    <lineage>
        <taxon>Bacteria</taxon>
        <taxon>Pseudomonadati</taxon>
        <taxon>Bacteroidota</taxon>
        <taxon>Cytophagia</taxon>
        <taxon>Cytophagales</taxon>
        <taxon>Cytophagaceae</taxon>
        <taxon>Siphonobacter</taxon>
    </lineage>
</organism>
<name>A0A2S7IR23_9BACT</name>
<sequence>MYEIFELLKPFSHLQGLRFVAGELVFQWRCENILFWISYESETYKIYIDGEFQHATTDTYEVARYFSLLGL</sequence>
<evidence type="ECO:0000313" key="1">
    <source>
        <dbReference type="EMBL" id="PQA60171.1"/>
    </source>
</evidence>